<accession>A0A0E0SKJ3</accession>
<dbReference type="AlphaFoldDB" id="A0A0E0SKJ3"/>
<dbReference type="EMBL" id="HG970334">
    <property type="protein sequence ID" value="CEF86956.1"/>
    <property type="molecule type" value="Genomic_DNA"/>
</dbReference>
<evidence type="ECO:0000313" key="2">
    <source>
        <dbReference type="EMBL" id="CEF86956.1"/>
    </source>
</evidence>
<keyword evidence="4" id="KW-1185">Reference proteome</keyword>
<dbReference type="InParanoid" id="A0A0E0SKJ3"/>
<reference evidence="3" key="5">
    <citation type="submission" date="2017-01" db="UniProtKB">
        <authorList>
            <consortium name="EnsemblFungi"/>
        </authorList>
    </citation>
    <scope>IDENTIFICATION</scope>
    <source>
        <strain evidence="3">PH-1 / ATCC MYA-4620 / FGSC 9075 / NRRL 31084</strain>
    </source>
</reference>
<sequence length="170" mass="18633">MLSLQGIAVLLLCTASHAIPRHERDTTDEVLQVAIEPRPFEHIVNDIRAPPTDYRTMPPGTYTESISTGLVRIIVVNDPTPTTNKSCPAECDCSGIKDKKSPEYFQCLANSRCRPCREPAITASSAKPTATCPAYCDCNKIKDKQSPEYFQCLANINCQRCRVGGASSLI</sequence>
<feature type="chain" id="PRO_5010027162" evidence="1">
    <location>
        <begin position="19"/>
        <end position="170"/>
    </location>
</feature>
<reference evidence="2 4" key="4">
    <citation type="journal article" date="2015" name="BMC Genomics">
        <title>The completed genome sequence of the pathogenic ascomycete fungus Fusarium graminearum.</title>
        <authorList>
            <person name="King R."/>
            <person name="Urban M."/>
            <person name="Hammond-Kosack M.C."/>
            <person name="Hassani-Pak K."/>
            <person name="Hammond-Kosack K.E."/>
        </authorList>
    </citation>
    <scope>NUCLEOTIDE SEQUENCE [LARGE SCALE GENOMIC DNA]</scope>
    <source>
        <strain evidence="4">ATCC MYA-4620 / CBS 123657 / FGSC 9075 / NRRL 31084 / PH-1</strain>
        <strain evidence="2">PH-1</strain>
    </source>
</reference>
<reference key="3">
    <citation type="submission" date="2014-02" db="EMBL/GenBank/DDBJ databases">
        <title>A revised Fusarium graminearum genomic reference sequence using whole shotgun re-sequencing.</title>
        <authorList>
            <person name="King R."/>
            <person name="Urban M."/>
            <person name="Hassani-Pak K."/>
            <person name="Hammond-Kosack K."/>
        </authorList>
    </citation>
    <scope>NUCLEOTIDE SEQUENCE</scope>
    <source>
        <strain>PH-1</strain>
    </source>
</reference>
<keyword evidence="1" id="KW-0732">Signal</keyword>
<gene>
    <name evidence="2" type="ORF">FGRAMPH1_01T16555</name>
</gene>
<feature type="signal peptide" evidence="1">
    <location>
        <begin position="1"/>
        <end position="18"/>
    </location>
</feature>
<proteinExistence type="predicted"/>
<evidence type="ECO:0000256" key="1">
    <source>
        <dbReference type="SAM" id="SignalP"/>
    </source>
</evidence>
<dbReference type="VEuPathDB" id="FungiDB:FGRAMPH1_01G16555"/>
<organism evidence="3">
    <name type="scientific">Gibberella zeae (strain ATCC MYA-4620 / CBS 123657 / FGSC 9075 / NRRL 31084 / PH-1)</name>
    <name type="common">Wheat head blight fungus</name>
    <name type="synonym">Fusarium graminearum</name>
    <dbReference type="NCBI Taxonomy" id="229533"/>
    <lineage>
        <taxon>Eukaryota</taxon>
        <taxon>Fungi</taxon>
        <taxon>Dikarya</taxon>
        <taxon>Ascomycota</taxon>
        <taxon>Pezizomycotina</taxon>
        <taxon>Sordariomycetes</taxon>
        <taxon>Hypocreomycetidae</taxon>
        <taxon>Hypocreales</taxon>
        <taxon>Nectriaceae</taxon>
        <taxon>Fusarium</taxon>
    </lineage>
</organism>
<dbReference type="Proteomes" id="UP000070720">
    <property type="component" value="Chromosome 3"/>
</dbReference>
<reference evidence="3 4" key="2">
    <citation type="journal article" date="2010" name="Nature">
        <title>Comparative genomics reveals mobile pathogenicity chromosomes in Fusarium.</title>
        <authorList>
            <person name="Ma L.J."/>
            <person name="van der Does H.C."/>
            <person name="Borkovich K.A."/>
            <person name="Coleman J.J."/>
            <person name="Daboussi M.J."/>
            <person name="Di Pietro A."/>
            <person name="Dufresne M."/>
            <person name="Freitag M."/>
            <person name="Grabherr M."/>
            <person name="Henrissat B."/>
            <person name="Houterman P.M."/>
            <person name="Kang S."/>
            <person name="Shim W.B."/>
            <person name="Woloshuk C."/>
            <person name="Xie X."/>
            <person name="Xu J.R."/>
            <person name="Antoniw J."/>
            <person name="Baker S.E."/>
            <person name="Bluhm B.H."/>
            <person name="Breakspear A."/>
            <person name="Brown D.W."/>
            <person name="Butchko R.A."/>
            <person name="Chapman S."/>
            <person name="Coulson R."/>
            <person name="Coutinho P.M."/>
            <person name="Danchin E.G."/>
            <person name="Diener A."/>
            <person name="Gale L.R."/>
            <person name="Gardiner D.M."/>
            <person name="Goff S."/>
            <person name="Hammond-Kosack K.E."/>
            <person name="Hilburn K."/>
            <person name="Hua-Van A."/>
            <person name="Jonkers W."/>
            <person name="Kazan K."/>
            <person name="Kodira C.D."/>
            <person name="Koehrsen M."/>
            <person name="Kumar L."/>
            <person name="Lee Y.H."/>
            <person name="Li L."/>
            <person name="Manners J.M."/>
            <person name="Miranda-Saavedra D."/>
            <person name="Mukherjee M."/>
            <person name="Park G."/>
            <person name="Park J."/>
            <person name="Park S.Y."/>
            <person name="Proctor R.H."/>
            <person name="Regev A."/>
            <person name="Ruiz-Roldan M.C."/>
            <person name="Sain D."/>
            <person name="Sakthikumar S."/>
            <person name="Sykes S."/>
            <person name="Schwartz D.C."/>
            <person name="Turgeon B.G."/>
            <person name="Wapinski I."/>
            <person name="Yoder O."/>
            <person name="Young S."/>
            <person name="Zeng Q."/>
            <person name="Zhou S."/>
            <person name="Galagan J."/>
            <person name="Cuomo C.A."/>
            <person name="Kistler H.C."/>
            <person name="Rep M."/>
        </authorList>
    </citation>
    <scope>GENOME REANNOTATION</scope>
    <source>
        <strain evidence="4">ATCC MYA-4620 / CBS 123657 / FGSC 9075 / NRRL 31084 / PH-1</strain>
        <strain evidence="3">PH-1 / ATCC MYA-4620 / FGSC 9075 / NRRL 31084</strain>
    </source>
</reference>
<protein>
    <submittedName>
        <fullName evidence="2">Chromosome 3, complete genome</fullName>
    </submittedName>
</protein>
<dbReference type="EnsemblFungi" id="CEF86956">
    <property type="protein sequence ID" value="CEF86956"/>
    <property type="gene ID" value="FGRRES_16439"/>
</dbReference>
<reference evidence="3 4" key="1">
    <citation type="journal article" date="2007" name="Science">
        <title>The Fusarium graminearum genome reveals a link between localized polymorphism and pathogen specialization.</title>
        <authorList>
            <person name="Cuomo C.A."/>
            <person name="Gueldener U."/>
            <person name="Xu J.-R."/>
            <person name="Trail F."/>
            <person name="Turgeon B.G."/>
            <person name="Di Pietro A."/>
            <person name="Walton J.D."/>
            <person name="Ma L.-J."/>
            <person name="Baker S.E."/>
            <person name="Rep M."/>
            <person name="Adam G."/>
            <person name="Antoniw J."/>
            <person name="Baldwin T."/>
            <person name="Calvo S.E."/>
            <person name="Chang Y.-L."/>
            <person name="DeCaprio D."/>
            <person name="Gale L.R."/>
            <person name="Gnerre S."/>
            <person name="Goswami R.S."/>
            <person name="Hammond-Kosack K."/>
            <person name="Harris L.J."/>
            <person name="Hilburn K."/>
            <person name="Kennell J.C."/>
            <person name="Kroken S."/>
            <person name="Magnuson J.K."/>
            <person name="Mannhaupt G."/>
            <person name="Mauceli E.W."/>
            <person name="Mewes H.-W."/>
            <person name="Mitterbauer R."/>
            <person name="Muehlbauer G."/>
            <person name="Muensterkoetter M."/>
            <person name="Nelson D."/>
            <person name="O'Donnell K."/>
            <person name="Ouellet T."/>
            <person name="Qi W."/>
            <person name="Quesneville H."/>
            <person name="Roncero M.I.G."/>
            <person name="Seong K.-Y."/>
            <person name="Tetko I.V."/>
            <person name="Urban M."/>
            <person name="Waalwijk C."/>
            <person name="Ward T.J."/>
            <person name="Yao J."/>
            <person name="Birren B.W."/>
            <person name="Kistler H.C."/>
        </authorList>
    </citation>
    <scope>NUCLEOTIDE SEQUENCE [LARGE SCALE GENOMIC DNA]</scope>
    <source>
        <strain evidence="4">ATCC MYA-4620 / CBS 123657 / FGSC 9075 / NRRL 31084 / PH-1</strain>
        <strain evidence="3">PH-1 / ATCC MYA-4620 / FGSC 9075 / NRRL 31084</strain>
    </source>
</reference>
<evidence type="ECO:0000313" key="3">
    <source>
        <dbReference type="EnsemblFungi" id="CEF86956"/>
    </source>
</evidence>
<name>A0A0E0SKJ3_GIBZE</name>
<evidence type="ECO:0000313" key="4">
    <source>
        <dbReference type="Proteomes" id="UP000070720"/>
    </source>
</evidence>